<dbReference type="InterPro" id="IPR051679">
    <property type="entry name" value="DASS-Related_Transporters"/>
</dbReference>
<feature type="transmembrane region" description="Helical" evidence="7">
    <location>
        <begin position="426"/>
        <end position="445"/>
    </location>
</feature>
<evidence type="ECO:0000259" key="8">
    <source>
        <dbReference type="PROSITE" id="PS51202"/>
    </source>
</evidence>
<evidence type="ECO:0000256" key="3">
    <source>
        <dbReference type="ARBA" id="ARBA00022692"/>
    </source>
</evidence>
<dbReference type="EMBL" id="CP070608">
    <property type="protein sequence ID" value="QSE95983.1"/>
    <property type="molecule type" value="Genomic_DNA"/>
</dbReference>
<evidence type="ECO:0000313" key="10">
    <source>
        <dbReference type="Proteomes" id="UP000662783"/>
    </source>
</evidence>
<accession>A0A974WDF3</accession>
<feature type="transmembrane region" description="Helical" evidence="7">
    <location>
        <begin position="5"/>
        <end position="20"/>
    </location>
</feature>
<evidence type="ECO:0000256" key="2">
    <source>
        <dbReference type="ARBA" id="ARBA00022448"/>
    </source>
</evidence>
<name>A0A974WDF3_9BACT</name>
<dbReference type="InterPro" id="IPR004680">
    <property type="entry name" value="Cit_transptr-like_dom"/>
</dbReference>
<feature type="transmembrane region" description="Helical" evidence="7">
    <location>
        <begin position="136"/>
        <end position="155"/>
    </location>
</feature>
<evidence type="ECO:0000256" key="7">
    <source>
        <dbReference type="SAM" id="Phobius"/>
    </source>
</evidence>
<dbReference type="Pfam" id="PF03600">
    <property type="entry name" value="CitMHS"/>
    <property type="match status" value="1"/>
</dbReference>
<comment type="subcellular location">
    <subcellularLocation>
        <location evidence="1">Membrane</location>
        <topology evidence="1">Multi-pass membrane protein</topology>
    </subcellularLocation>
</comment>
<dbReference type="SUPFAM" id="SSF116726">
    <property type="entry name" value="TrkA C-terminal domain-like"/>
    <property type="match status" value="1"/>
</dbReference>
<evidence type="ECO:0000256" key="6">
    <source>
        <dbReference type="ARBA" id="ARBA00023136"/>
    </source>
</evidence>
<evidence type="ECO:0000256" key="5">
    <source>
        <dbReference type="ARBA" id="ARBA00022989"/>
    </source>
</evidence>
<gene>
    <name evidence="9" type="ORF">JR347_10170</name>
</gene>
<sequence length="594" mass="64579">MTYDIIITILVISLTIFLFVKEYFSIDLVALSAIVILVSTGVITVEDGLNGFSNEATLTVMAMFILSHALVKTKVIEYLAPMVVGLLKKGYIASVSSLAFFIGGTSAFVNNTPIVATFIPVVTNASRKISESPSRYLMVLSYVSIFGGCCTLIGTSTNLLVSGMAVQEGHEAFTLFQMAPLGIILLVAGSIYLILVGKKILPDRISRDYLHEQEGAKAFLAEVKMTAKSEEEKKSVESLFNSDGIEVRALKQAGGSKSKVKPDHQIASDDVFIIEGDFKKIHQLVKNDFLKISDSFEDSEFPDEQTRLMEIVLLPNSELIGKRLSKVNFLKRYNSSIIAIRHRGKRKFEDLKNIKLKSGDVLVLLTNDKGHELIQADQEFENAPFISLREQIVEKINKGKLLLVSAVIASVIILASFGILPIVIAALGGVVVLNLLGVITMTDAYRSIDWKVIFMLAGSLCLGKAMISSGLADLLGDGLITLLSVYSGPVIMVSMFYLLTSLLTETMSNHASAALMVPIAISVASTLDVSPTPLLLTIAFAGSASFMTPIGYQTNTMIYSAGNYKFSDFIRVGGGLNLLFWILSSLLIPLIYSF</sequence>
<organism evidence="9 10">
    <name type="scientific">Fulvivirga lutea</name>
    <dbReference type="NCBI Taxonomy" id="2810512"/>
    <lineage>
        <taxon>Bacteria</taxon>
        <taxon>Pseudomonadati</taxon>
        <taxon>Bacteroidota</taxon>
        <taxon>Cytophagia</taxon>
        <taxon>Cytophagales</taxon>
        <taxon>Fulvivirgaceae</taxon>
        <taxon>Fulvivirga</taxon>
    </lineage>
</organism>
<proteinExistence type="predicted"/>
<dbReference type="GO" id="GO:0006813">
    <property type="term" value="P:potassium ion transport"/>
    <property type="evidence" value="ECO:0007669"/>
    <property type="project" value="InterPro"/>
</dbReference>
<keyword evidence="6 7" id="KW-0472">Membrane</keyword>
<keyword evidence="3 7" id="KW-0812">Transmembrane</keyword>
<dbReference type="InterPro" id="IPR036721">
    <property type="entry name" value="RCK_C_sf"/>
</dbReference>
<keyword evidence="2" id="KW-0813">Transport</keyword>
<feature type="domain" description="RCK C-terminal" evidence="8">
    <location>
        <begin position="296"/>
        <end position="383"/>
    </location>
</feature>
<dbReference type="RefSeq" id="WP_205720496.1">
    <property type="nucleotide sequence ID" value="NZ_CP070608.1"/>
</dbReference>
<keyword evidence="5 7" id="KW-1133">Transmembrane helix</keyword>
<feature type="transmembrane region" description="Helical" evidence="7">
    <location>
        <begin position="401"/>
        <end position="420"/>
    </location>
</feature>
<dbReference type="InterPro" id="IPR006037">
    <property type="entry name" value="RCK_C"/>
</dbReference>
<feature type="transmembrane region" description="Helical" evidence="7">
    <location>
        <begin position="52"/>
        <end position="71"/>
    </location>
</feature>
<dbReference type="Proteomes" id="UP000662783">
    <property type="component" value="Chromosome"/>
</dbReference>
<feature type="transmembrane region" description="Helical" evidence="7">
    <location>
        <begin position="572"/>
        <end position="592"/>
    </location>
</feature>
<evidence type="ECO:0000256" key="1">
    <source>
        <dbReference type="ARBA" id="ARBA00004141"/>
    </source>
</evidence>
<dbReference type="PANTHER" id="PTHR43652:SF2">
    <property type="entry name" value="BASIC AMINO ACID ANTIPORTER YFCC-RELATED"/>
    <property type="match status" value="1"/>
</dbReference>
<keyword evidence="10" id="KW-1185">Reference proteome</keyword>
<keyword evidence="4" id="KW-0677">Repeat</keyword>
<dbReference type="PANTHER" id="PTHR43652">
    <property type="entry name" value="BASIC AMINO ACID ANTIPORTER YFCC-RELATED"/>
    <property type="match status" value="1"/>
</dbReference>
<reference evidence="9" key="1">
    <citation type="submission" date="2021-02" db="EMBL/GenBank/DDBJ databases">
        <title>Fulvivirga sp. S481 isolated from sea water.</title>
        <authorList>
            <person name="Bae S.S."/>
            <person name="Baek K."/>
        </authorList>
    </citation>
    <scope>NUCLEOTIDE SEQUENCE</scope>
    <source>
        <strain evidence="9">S481</strain>
    </source>
</reference>
<dbReference type="GO" id="GO:0005886">
    <property type="term" value="C:plasma membrane"/>
    <property type="evidence" value="ECO:0007669"/>
    <property type="project" value="TreeGrafter"/>
</dbReference>
<dbReference type="KEGG" id="fuv:JR347_10170"/>
<protein>
    <submittedName>
        <fullName evidence="9">SLC13 family permease</fullName>
    </submittedName>
</protein>
<evidence type="ECO:0000256" key="4">
    <source>
        <dbReference type="ARBA" id="ARBA00022737"/>
    </source>
</evidence>
<evidence type="ECO:0000313" key="9">
    <source>
        <dbReference type="EMBL" id="QSE95983.1"/>
    </source>
</evidence>
<dbReference type="GO" id="GO:0008324">
    <property type="term" value="F:monoatomic cation transmembrane transporter activity"/>
    <property type="evidence" value="ECO:0007669"/>
    <property type="project" value="InterPro"/>
</dbReference>
<feature type="transmembrane region" description="Helical" evidence="7">
    <location>
        <begin position="478"/>
        <end position="499"/>
    </location>
</feature>
<feature type="transmembrane region" description="Helical" evidence="7">
    <location>
        <begin position="511"/>
        <end position="527"/>
    </location>
</feature>
<feature type="transmembrane region" description="Helical" evidence="7">
    <location>
        <begin position="26"/>
        <end position="45"/>
    </location>
</feature>
<feature type="transmembrane region" description="Helical" evidence="7">
    <location>
        <begin position="533"/>
        <end position="552"/>
    </location>
</feature>
<feature type="transmembrane region" description="Helical" evidence="7">
    <location>
        <begin position="175"/>
        <end position="197"/>
    </location>
</feature>
<feature type="transmembrane region" description="Helical" evidence="7">
    <location>
        <begin position="452"/>
        <end position="472"/>
    </location>
</feature>
<dbReference type="AlphaFoldDB" id="A0A974WDF3"/>
<dbReference type="Pfam" id="PF02080">
    <property type="entry name" value="TrkA_C"/>
    <property type="match status" value="1"/>
</dbReference>
<dbReference type="PROSITE" id="PS51202">
    <property type="entry name" value="RCK_C"/>
    <property type="match status" value="1"/>
</dbReference>
<dbReference type="Gene3D" id="3.30.70.1450">
    <property type="entry name" value="Regulator of K+ conductance, C-terminal domain"/>
    <property type="match status" value="1"/>
</dbReference>